<evidence type="ECO:0000256" key="4">
    <source>
        <dbReference type="ARBA" id="ARBA00023136"/>
    </source>
</evidence>
<dbReference type="InterPro" id="IPR017981">
    <property type="entry name" value="GPCR_2-like_7TM"/>
</dbReference>
<keyword evidence="8" id="KW-1185">Reference proteome</keyword>
<proteinExistence type="predicted"/>
<feature type="transmembrane region" description="Helical" evidence="5">
    <location>
        <begin position="64"/>
        <end position="85"/>
    </location>
</feature>
<comment type="subcellular location">
    <subcellularLocation>
        <location evidence="1">Membrane</location>
        <topology evidence="1">Multi-pass membrane protein</topology>
    </subcellularLocation>
</comment>
<name>A0AAV2I8M9_LYMST</name>
<keyword evidence="3 5" id="KW-1133">Transmembrane helix</keyword>
<evidence type="ECO:0000313" key="7">
    <source>
        <dbReference type="EMBL" id="CAL1543159.1"/>
    </source>
</evidence>
<reference evidence="7 8" key="1">
    <citation type="submission" date="2024-04" db="EMBL/GenBank/DDBJ databases">
        <authorList>
            <consortium name="Genoscope - CEA"/>
            <person name="William W."/>
        </authorList>
    </citation>
    <scope>NUCLEOTIDE SEQUENCE [LARGE SCALE GENOMIC DNA]</scope>
</reference>
<evidence type="ECO:0000256" key="1">
    <source>
        <dbReference type="ARBA" id="ARBA00004141"/>
    </source>
</evidence>
<organism evidence="7 8">
    <name type="scientific">Lymnaea stagnalis</name>
    <name type="common">Great pond snail</name>
    <name type="synonym">Helix stagnalis</name>
    <dbReference type="NCBI Taxonomy" id="6523"/>
    <lineage>
        <taxon>Eukaryota</taxon>
        <taxon>Metazoa</taxon>
        <taxon>Spiralia</taxon>
        <taxon>Lophotrochozoa</taxon>
        <taxon>Mollusca</taxon>
        <taxon>Gastropoda</taxon>
        <taxon>Heterobranchia</taxon>
        <taxon>Euthyneura</taxon>
        <taxon>Panpulmonata</taxon>
        <taxon>Hygrophila</taxon>
        <taxon>Lymnaeoidea</taxon>
        <taxon>Lymnaeidae</taxon>
        <taxon>Lymnaea</taxon>
    </lineage>
</organism>
<comment type="caution">
    <text evidence="7">The sequence shown here is derived from an EMBL/GenBank/DDBJ whole genome shotgun (WGS) entry which is preliminary data.</text>
</comment>
<feature type="non-terminal residue" evidence="7">
    <location>
        <position position="152"/>
    </location>
</feature>
<dbReference type="EMBL" id="CAXITT010000528">
    <property type="protein sequence ID" value="CAL1543159.1"/>
    <property type="molecule type" value="Genomic_DNA"/>
</dbReference>
<dbReference type="AlphaFoldDB" id="A0AAV2I8M9"/>
<feature type="transmembrane region" description="Helical" evidence="5">
    <location>
        <begin position="106"/>
        <end position="130"/>
    </location>
</feature>
<dbReference type="Pfam" id="PF00002">
    <property type="entry name" value="7tm_2"/>
    <property type="match status" value="1"/>
</dbReference>
<evidence type="ECO:0000256" key="3">
    <source>
        <dbReference type="ARBA" id="ARBA00022989"/>
    </source>
</evidence>
<protein>
    <recommendedName>
        <fullName evidence="6">G-protein coupled receptors family 2 profile 2 domain-containing protein</fullName>
    </recommendedName>
</protein>
<dbReference type="Proteomes" id="UP001497497">
    <property type="component" value="Unassembled WGS sequence"/>
</dbReference>
<evidence type="ECO:0000256" key="5">
    <source>
        <dbReference type="SAM" id="Phobius"/>
    </source>
</evidence>
<dbReference type="PANTHER" id="PTHR45902:SF1">
    <property type="entry name" value="LATROPHILIN RECEPTOR-LIKE PROTEIN A"/>
    <property type="match status" value="1"/>
</dbReference>
<dbReference type="PROSITE" id="PS50261">
    <property type="entry name" value="G_PROTEIN_RECEP_F2_4"/>
    <property type="match status" value="1"/>
</dbReference>
<feature type="transmembrane region" description="Helical" evidence="5">
    <location>
        <begin position="6"/>
        <end position="21"/>
    </location>
</feature>
<evidence type="ECO:0000259" key="6">
    <source>
        <dbReference type="PROSITE" id="PS50261"/>
    </source>
</evidence>
<accession>A0AAV2I8M9</accession>
<dbReference type="InterPro" id="IPR053231">
    <property type="entry name" value="GPCR_LN-TM7"/>
</dbReference>
<evidence type="ECO:0000313" key="8">
    <source>
        <dbReference type="Proteomes" id="UP001497497"/>
    </source>
</evidence>
<gene>
    <name evidence="7" type="ORF">GSLYS_00016693001</name>
</gene>
<evidence type="ECO:0000256" key="2">
    <source>
        <dbReference type="ARBA" id="ARBA00022692"/>
    </source>
</evidence>
<dbReference type="GO" id="GO:0016020">
    <property type="term" value="C:membrane"/>
    <property type="evidence" value="ECO:0007669"/>
    <property type="project" value="UniProtKB-SubCell"/>
</dbReference>
<feature type="domain" description="G-protein coupled receptors family 2 profile 2" evidence="6">
    <location>
        <begin position="1"/>
        <end position="152"/>
    </location>
</feature>
<sequence length="152" mass="16545">MVSLGASMLGLVLTLITYCRFPALRTMAGMHTVLLSATLLCAQALLVASSHVKPPSTLCTTLGIVTHFVWLLKFTWTFICSFQMLRVFTAKTRSHAPTGRKRRVRLLKLSLGSLALPAVVIATVICYSGVSSHGEEIGYGLTQCYLDQEVVV</sequence>
<dbReference type="GO" id="GO:0004930">
    <property type="term" value="F:G protein-coupled receptor activity"/>
    <property type="evidence" value="ECO:0007669"/>
    <property type="project" value="InterPro"/>
</dbReference>
<keyword evidence="4 5" id="KW-0472">Membrane</keyword>
<dbReference type="PANTHER" id="PTHR45902">
    <property type="entry name" value="LATROPHILIN RECEPTOR-LIKE PROTEIN A"/>
    <property type="match status" value="1"/>
</dbReference>
<dbReference type="GO" id="GO:0007166">
    <property type="term" value="P:cell surface receptor signaling pathway"/>
    <property type="evidence" value="ECO:0007669"/>
    <property type="project" value="InterPro"/>
</dbReference>
<feature type="transmembrane region" description="Helical" evidence="5">
    <location>
        <begin position="33"/>
        <end position="52"/>
    </location>
</feature>
<keyword evidence="2 5" id="KW-0812">Transmembrane</keyword>
<dbReference type="InterPro" id="IPR000832">
    <property type="entry name" value="GPCR_2_secretin-like"/>
</dbReference>
<dbReference type="Gene3D" id="1.20.1070.10">
    <property type="entry name" value="Rhodopsin 7-helix transmembrane proteins"/>
    <property type="match status" value="1"/>
</dbReference>